<dbReference type="EMBL" id="LXQA010023336">
    <property type="protein sequence ID" value="MCH92742.1"/>
    <property type="molecule type" value="Genomic_DNA"/>
</dbReference>
<keyword evidence="2 6" id="KW-0645">Protease</keyword>
<name>A0A392MZI1_9FABA</name>
<dbReference type="Proteomes" id="UP000265520">
    <property type="component" value="Unassembled WGS sequence"/>
</dbReference>
<protein>
    <submittedName>
        <fullName evidence="6">Serine protease SPPA chloroplastic-like</fullName>
    </submittedName>
</protein>
<comment type="caution">
    <text evidence="6">The sequence shown here is derived from an EMBL/GenBank/DDBJ whole genome shotgun (WGS) entry which is preliminary data.</text>
</comment>
<dbReference type="Gene3D" id="3.90.226.10">
    <property type="entry name" value="2-enoyl-CoA Hydratase, Chain A, domain 1"/>
    <property type="match status" value="1"/>
</dbReference>
<feature type="region of interest" description="Disordered" evidence="5">
    <location>
        <begin position="78"/>
        <end position="99"/>
    </location>
</feature>
<dbReference type="PANTHER" id="PTHR33209">
    <property type="entry name" value="PROTEASE 4"/>
    <property type="match status" value="1"/>
</dbReference>
<proteinExistence type="inferred from homology"/>
<evidence type="ECO:0000256" key="3">
    <source>
        <dbReference type="ARBA" id="ARBA00022801"/>
    </source>
</evidence>
<keyword evidence="4" id="KW-0720">Serine protease</keyword>
<accession>A0A392MZI1</accession>
<evidence type="ECO:0000313" key="6">
    <source>
        <dbReference type="EMBL" id="MCH92742.1"/>
    </source>
</evidence>
<keyword evidence="7" id="KW-1185">Reference proteome</keyword>
<evidence type="ECO:0000256" key="4">
    <source>
        <dbReference type="ARBA" id="ARBA00022825"/>
    </source>
</evidence>
<keyword evidence="3" id="KW-0378">Hydrolase</keyword>
<sequence length="99" mass="10927">MLVGKFVVAYVPTFQEKEYYLACACEEIYAPPSAYFTLFGFSVEASFLRGPTRNSLLTPCSIAGSQSTLADSRAINPSSRAQNRNSCTGKEKDAMPFFY</sequence>
<evidence type="ECO:0000256" key="2">
    <source>
        <dbReference type="ARBA" id="ARBA00022670"/>
    </source>
</evidence>
<dbReference type="GO" id="GO:0008236">
    <property type="term" value="F:serine-type peptidase activity"/>
    <property type="evidence" value="ECO:0007669"/>
    <property type="project" value="UniProtKB-KW"/>
</dbReference>
<evidence type="ECO:0000256" key="5">
    <source>
        <dbReference type="SAM" id="MobiDB-lite"/>
    </source>
</evidence>
<evidence type="ECO:0000313" key="7">
    <source>
        <dbReference type="Proteomes" id="UP000265520"/>
    </source>
</evidence>
<evidence type="ECO:0000256" key="1">
    <source>
        <dbReference type="ARBA" id="ARBA00008683"/>
    </source>
</evidence>
<dbReference type="GO" id="GO:0006508">
    <property type="term" value="P:proteolysis"/>
    <property type="evidence" value="ECO:0007669"/>
    <property type="project" value="UniProtKB-KW"/>
</dbReference>
<dbReference type="AlphaFoldDB" id="A0A392MZI1"/>
<feature type="compositionally biased region" description="Polar residues" evidence="5">
    <location>
        <begin position="78"/>
        <end position="88"/>
    </location>
</feature>
<reference evidence="6 7" key="1">
    <citation type="journal article" date="2018" name="Front. Plant Sci.">
        <title>Red Clover (Trifolium pratense) and Zigzag Clover (T. medium) - A Picture of Genomic Similarities and Differences.</title>
        <authorList>
            <person name="Dluhosova J."/>
            <person name="Istvanek J."/>
            <person name="Nedelnik J."/>
            <person name="Repkova J."/>
        </authorList>
    </citation>
    <scope>NUCLEOTIDE SEQUENCE [LARGE SCALE GENOMIC DNA]</scope>
    <source>
        <strain evidence="7">cv. 10/8</strain>
        <tissue evidence="6">Leaf</tissue>
    </source>
</reference>
<comment type="similarity">
    <text evidence="1">Belongs to the peptidase S49 family.</text>
</comment>
<organism evidence="6 7">
    <name type="scientific">Trifolium medium</name>
    <dbReference type="NCBI Taxonomy" id="97028"/>
    <lineage>
        <taxon>Eukaryota</taxon>
        <taxon>Viridiplantae</taxon>
        <taxon>Streptophyta</taxon>
        <taxon>Embryophyta</taxon>
        <taxon>Tracheophyta</taxon>
        <taxon>Spermatophyta</taxon>
        <taxon>Magnoliopsida</taxon>
        <taxon>eudicotyledons</taxon>
        <taxon>Gunneridae</taxon>
        <taxon>Pentapetalae</taxon>
        <taxon>rosids</taxon>
        <taxon>fabids</taxon>
        <taxon>Fabales</taxon>
        <taxon>Fabaceae</taxon>
        <taxon>Papilionoideae</taxon>
        <taxon>50 kb inversion clade</taxon>
        <taxon>NPAAA clade</taxon>
        <taxon>Hologalegina</taxon>
        <taxon>IRL clade</taxon>
        <taxon>Trifolieae</taxon>
        <taxon>Trifolium</taxon>
    </lineage>
</organism>
<feature type="compositionally biased region" description="Basic and acidic residues" evidence="5">
    <location>
        <begin position="89"/>
        <end position="99"/>
    </location>
</feature>
<dbReference type="PANTHER" id="PTHR33209:SF1">
    <property type="entry name" value="PEPTIDASE S49 DOMAIN-CONTAINING PROTEIN"/>
    <property type="match status" value="1"/>
</dbReference>